<evidence type="ECO:0000313" key="3">
    <source>
        <dbReference type="EMBL" id="QIK71567.1"/>
    </source>
</evidence>
<evidence type="ECO:0000256" key="2">
    <source>
        <dbReference type="SAM" id="Phobius"/>
    </source>
</evidence>
<reference evidence="3 4" key="1">
    <citation type="submission" date="2020-03" db="EMBL/GenBank/DDBJ databases">
        <title>Propioniciclava sp. nov., isolated from Hydrophilus acuminatus.</title>
        <authorList>
            <person name="Hyun D.-W."/>
            <person name="Bae J.-W."/>
        </authorList>
    </citation>
    <scope>NUCLEOTIDE SEQUENCE [LARGE SCALE GENOMIC DNA]</scope>
    <source>
        <strain evidence="3 4">HDW11</strain>
    </source>
</reference>
<dbReference type="Proteomes" id="UP000501058">
    <property type="component" value="Chromosome"/>
</dbReference>
<accession>A0A6G7Y4M5</accession>
<keyword evidence="2" id="KW-0812">Transmembrane</keyword>
<feature type="compositionally biased region" description="Basic and acidic residues" evidence="1">
    <location>
        <begin position="50"/>
        <end position="67"/>
    </location>
</feature>
<dbReference type="EMBL" id="CP049865">
    <property type="protein sequence ID" value="QIK71567.1"/>
    <property type="molecule type" value="Genomic_DNA"/>
</dbReference>
<keyword evidence="4" id="KW-1185">Reference proteome</keyword>
<keyword evidence="2" id="KW-0472">Membrane</keyword>
<dbReference type="KEGG" id="prv:G7070_03860"/>
<name>A0A6G7Y4M5_9ACTN</name>
<feature type="region of interest" description="Disordered" evidence="1">
    <location>
        <begin position="42"/>
        <end position="67"/>
    </location>
</feature>
<gene>
    <name evidence="3" type="ORF">G7070_03860</name>
</gene>
<dbReference type="RefSeq" id="WP_166232095.1">
    <property type="nucleotide sequence ID" value="NZ_CP049865.1"/>
</dbReference>
<organism evidence="3 4">
    <name type="scientific">Propioniciclava coleopterorum</name>
    <dbReference type="NCBI Taxonomy" id="2714937"/>
    <lineage>
        <taxon>Bacteria</taxon>
        <taxon>Bacillati</taxon>
        <taxon>Actinomycetota</taxon>
        <taxon>Actinomycetes</taxon>
        <taxon>Propionibacteriales</taxon>
        <taxon>Propionibacteriaceae</taxon>
        <taxon>Propioniciclava</taxon>
    </lineage>
</organism>
<keyword evidence="2" id="KW-1133">Transmembrane helix</keyword>
<protein>
    <submittedName>
        <fullName evidence="3">Uncharacterized protein</fullName>
    </submittedName>
</protein>
<dbReference type="AlphaFoldDB" id="A0A6G7Y4M5"/>
<evidence type="ECO:0000313" key="4">
    <source>
        <dbReference type="Proteomes" id="UP000501058"/>
    </source>
</evidence>
<proteinExistence type="predicted"/>
<sequence length="67" mass="7446">MVLHDLGAAQAPGWLALVVTLVLLIALLLLFVNMRKHLKRADYPDLPTSDEVRAQQARGDRRGTDQP</sequence>
<evidence type="ECO:0000256" key="1">
    <source>
        <dbReference type="SAM" id="MobiDB-lite"/>
    </source>
</evidence>
<feature type="transmembrane region" description="Helical" evidence="2">
    <location>
        <begin position="12"/>
        <end position="32"/>
    </location>
</feature>